<evidence type="ECO:0000313" key="2">
    <source>
        <dbReference type="Proteomes" id="UP001151752"/>
    </source>
</evidence>
<keyword evidence="2" id="KW-1185">Reference proteome</keyword>
<evidence type="ECO:0000313" key="1">
    <source>
        <dbReference type="EMBL" id="KAJ6768129.1"/>
    </source>
</evidence>
<reference evidence="1" key="1">
    <citation type="submission" date="2022-11" db="EMBL/GenBank/DDBJ databases">
        <authorList>
            <person name="Hyden B.L."/>
            <person name="Feng K."/>
            <person name="Yates T."/>
            <person name="Jawdy S."/>
            <person name="Smart L.B."/>
            <person name="Muchero W."/>
        </authorList>
    </citation>
    <scope>NUCLEOTIDE SEQUENCE</scope>
    <source>
        <tissue evidence="1">Shoot tip</tissue>
    </source>
</reference>
<organism evidence="1 2">
    <name type="scientific">Salix koriyanagi</name>
    <dbReference type="NCBI Taxonomy" id="2511006"/>
    <lineage>
        <taxon>Eukaryota</taxon>
        <taxon>Viridiplantae</taxon>
        <taxon>Streptophyta</taxon>
        <taxon>Embryophyta</taxon>
        <taxon>Tracheophyta</taxon>
        <taxon>Spermatophyta</taxon>
        <taxon>Magnoliopsida</taxon>
        <taxon>eudicotyledons</taxon>
        <taxon>Gunneridae</taxon>
        <taxon>Pentapetalae</taxon>
        <taxon>rosids</taxon>
        <taxon>fabids</taxon>
        <taxon>Malpighiales</taxon>
        <taxon>Salicaceae</taxon>
        <taxon>Saliceae</taxon>
        <taxon>Salix</taxon>
    </lineage>
</organism>
<dbReference type="EMBL" id="JAPFFM010000003">
    <property type="protein sequence ID" value="KAJ6768129.1"/>
    <property type="molecule type" value="Genomic_DNA"/>
</dbReference>
<reference evidence="1" key="2">
    <citation type="journal article" date="2023" name="Int. J. Mol. Sci.">
        <title>De Novo Assembly and Annotation of 11 Diverse Shrub Willow (Salix) Genomes Reveals Novel Gene Organization in Sex-Linked Regions.</title>
        <authorList>
            <person name="Hyden B."/>
            <person name="Feng K."/>
            <person name="Yates T.B."/>
            <person name="Jawdy S."/>
            <person name="Cereghino C."/>
            <person name="Smart L.B."/>
            <person name="Muchero W."/>
        </authorList>
    </citation>
    <scope>NUCLEOTIDE SEQUENCE</scope>
    <source>
        <tissue evidence="1">Shoot tip</tissue>
    </source>
</reference>
<gene>
    <name evidence="1" type="ORF">OIU74_021903</name>
</gene>
<dbReference type="AlphaFoldDB" id="A0A9Q0WJP3"/>
<comment type="caution">
    <text evidence="1">The sequence shown here is derived from an EMBL/GenBank/DDBJ whole genome shotgun (WGS) entry which is preliminary data.</text>
</comment>
<sequence>MATFADSFAQRESLRPFDDDDSYAGYYSQPFDDSLATGDDVFRVASSDTRSVLTSRERRVWWIGGSGFAVAVGDGG</sequence>
<proteinExistence type="predicted"/>
<dbReference type="Proteomes" id="UP001151752">
    <property type="component" value="Chromosome 8"/>
</dbReference>
<accession>A0A9Q0WJP3</accession>
<protein>
    <submittedName>
        <fullName evidence="1">Uncharacterized protein</fullName>
    </submittedName>
</protein>
<name>A0A9Q0WJP3_9ROSI</name>